<dbReference type="Proteomes" id="UP000533533">
    <property type="component" value="Unassembled WGS sequence"/>
</dbReference>
<evidence type="ECO:0000256" key="3">
    <source>
        <dbReference type="ARBA" id="ARBA00023125"/>
    </source>
</evidence>
<evidence type="ECO:0000259" key="6">
    <source>
        <dbReference type="PROSITE" id="PS50931"/>
    </source>
</evidence>
<dbReference type="Proteomes" id="UP000247772">
    <property type="component" value="Unassembled WGS sequence"/>
</dbReference>
<dbReference type="InterPro" id="IPR050950">
    <property type="entry name" value="HTH-type_LysR_regulators"/>
</dbReference>
<dbReference type="Gene3D" id="3.40.190.10">
    <property type="entry name" value="Periplasmic binding protein-like II"/>
    <property type="match status" value="2"/>
</dbReference>
<evidence type="ECO:0000313" key="9">
    <source>
        <dbReference type="Proteomes" id="UP000247772"/>
    </source>
</evidence>
<keyword evidence="10" id="KW-1185">Reference proteome</keyword>
<dbReference type="GO" id="GO:0005829">
    <property type="term" value="C:cytosol"/>
    <property type="evidence" value="ECO:0007669"/>
    <property type="project" value="TreeGrafter"/>
</dbReference>
<evidence type="ECO:0000256" key="1">
    <source>
        <dbReference type="ARBA" id="ARBA00009437"/>
    </source>
</evidence>
<dbReference type="RefSeq" id="WP_110384692.1">
    <property type="nucleotide sequence ID" value="NZ_JACHVZ010000001.1"/>
</dbReference>
<dbReference type="InterPro" id="IPR005119">
    <property type="entry name" value="LysR_subst-bd"/>
</dbReference>
<dbReference type="Pfam" id="PF03466">
    <property type="entry name" value="LysR_substrate"/>
    <property type="match status" value="1"/>
</dbReference>
<evidence type="ECO:0000313" key="10">
    <source>
        <dbReference type="Proteomes" id="UP000533533"/>
    </source>
</evidence>
<evidence type="ECO:0000256" key="2">
    <source>
        <dbReference type="ARBA" id="ARBA00023015"/>
    </source>
</evidence>
<dbReference type="Gene3D" id="1.10.10.10">
    <property type="entry name" value="Winged helix-like DNA-binding domain superfamily/Winged helix DNA-binding domain"/>
    <property type="match status" value="1"/>
</dbReference>
<proteinExistence type="inferred from homology"/>
<dbReference type="AlphaFoldDB" id="A0A2U1ACZ3"/>
<evidence type="ECO:0000313" key="7">
    <source>
        <dbReference type="EMBL" id="MBB2925853.1"/>
    </source>
</evidence>
<dbReference type="EMBL" id="QJSQ01000001">
    <property type="protein sequence ID" value="PYE27863.1"/>
    <property type="molecule type" value="Genomic_DNA"/>
</dbReference>
<dbReference type="OrthoDB" id="8629427at2"/>
<dbReference type="SUPFAM" id="SSF53850">
    <property type="entry name" value="Periplasmic binding protein-like II"/>
    <property type="match status" value="1"/>
</dbReference>
<dbReference type="PANTHER" id="PTHR30419:SF30">
    <property type="entry name" value="LYSR FAMILY TRANSCRIPTIONAL REGULATOR"/>
    <property type="match status" value="1"/>
</dbReference>
<evidence type="ECO:0000256" key="5">
    <source>
        <dbReference type="SAM" id="MobiDB-lite"/>
    </source>
</evidence>
<dbReference type="EMBL" id="JACHVZ010000001">
    <property type="protein sequence ID" value="MBB2925853.1"/>
    <property type="molecule type" value="Genomic_DNA"/>
</dbReference>
<dbReference type="InterPro" id="IPR036388">
    <property type="entry name" value="WH-like_DNA-bd_sf"/>
</dbReference>
<evidence type="ECO:0000313" key="8">
    <source>
        <dbReference type="EMBL" id="PYE27863.1"/>
    </source>
</evidence>
<feature type="compositionally biased region" description="Low complexity" evidence="5">
    <location>
        <begin position="306"/>
        <end position="329"/>
    </location>
</feature>
<name>A0A2U1ACZ3_9BURK</name>
<gene>
    <name evidence="8" type="ORF">C7410_101195</name>
    <name evidence="7" type="ORF">FHX59_000259</name>
</gene>
<dbReference type="SUPFAM" id="SSF46785">
    <property type="entry name" value="Winged helix' DNA-binding domain"/>
    <property type="match status" value="1"/>
</dbReference>
<sequence>MKLHQLRVLLALAQHGSMHEASRSLHISQPALSKAIAELERELGVTLMSRSVRGVSLTNYGRALAKRASVVEQELRHALEDIEGMRGHAEAQLNIGFSAVASSGPLPESIAAFRARFPGVAVHAYEMRPQQILEGLREGRLDLALISTNSGPGTSAFQWEPLFSVGMVLATRPGHPLARATRLRDLLEADWLTLDPLDDPGSPLASLMRVNRLDMPRRVVHSVSNLLGLQLATCTDVISMWSDFVFYGMNGPLVLQRDALHMLPIRDELPDFHVFMVYRSTDLMTQACTAFSKEIRHRSRTMVSPRAAASGAARTRKTAGGAAKLRVDR</sequence>
<dbReference type="InterPro" id="IPR036390">
    <property type="entry name" value="WH_DNA-bd_sf"/>
</dbReference>
<protein>
    <submittedName>
        <fullName evidence="7">DNA-binding transcriptional LysR family regulator</fullName>
    </submittedName>
    <submittedName>
        <fullName evidence="8">LysR family transcriptional regulator</fullName>
    </submittedName>
</protein>
<feature type="domain" description="HTH lysR-type" evidence="6">
    <location>
        <begin position="1"/>
        <end position="58"/>
    </location>
</feature>
<dbReference type="PANTHER" id="PTHR30419">
    <property type="entry name" value="HTH-TYPE TRANSCRIPTIONAL REGULATOR YBHD"/>
    <property type="match status" value="1"/>
</dbReference>
<dbReference type="InterPro" id="IPR000847">
    <property type="entry name" value="LysR_HTH_N"/>
</dbReference>
<dbReference type="PROSITE" id="PS50931">
    <property type="entry name" value="HTH_LYSR"/>
    <property type="match status" value="1"/>
</dbReference>
<accession>A0A2U1ACZ3</accession>
<dbReference type="FunFam" id="1.10.10.10:FF:000001">
    <property type="entry name" value="LysR family transcriptional regulator"/>
    <property type="match status" value="1"/>
</dbReference>
<dbReference type="GO" id="GO:0003700">
    <property type="term" value="F:DNA-binding transcription factor activity"/>
    <property type="evidence" value="ECO:0007669"/>
    <property type="project" value="InterPro"/>
</dbReference>
<feature type="region of interest" description="Disordered" evidence="5">
    <location>
        <begin position="302"/>
        <end position="329"/>
    </location>
</feature>
<comment type="similarity">
    <text evidence="1">Belongs to the LysR transcriptional regulatory family.</text>
</comment>
<evidence type="ECO:0000256" key="4">
    <source>
        <dbReference type="ARBA" id="ARBA00023163"/>
    </source>
</evidence>
<comment type="caution">
    <text evidence="8">The sequence shown here is derived from an EMBL/GenBank/DDBJ whole genome shotgun (WGS) entry which is preliminary data.</text>
</comment>
<organism evidence="8 9">
    <name type="scientific">Paraburkholderia silvatlantica</name>
    <dbReference type="NCBI Taxonomy" id="321895"/>
    <lineage>
        <taxon>Bacteria</taxon>
        <taxon>Pseudomonadati</taxon>
        <taxon>Pseudomonadota</taxon>
        <taxon>Betaproteobacteria</taxon>
        <taxon>Burkholderiales</taxon>
        <taxon>Burkholderiaceae</taxon>
        <taxon>Paraburkholderia</taxon>
    </lineage>
</organism>
<reference evidence="8 9" key="1">
    <citation type="submission" date="2018-06" db="EMBL/GenBank/DDBJ databases">
        <title>Genomic Encyclopedia of Type Strains, Phase IV (KMG-V): Genome sequencing to study the core and pangenomes of soil and plant-associated prokaryotes.</title>
        <authorList>
            <person name="Whitman W."/>
        </authorList>
    </citation>
    <scope>NUCLEOTIDE SEQUENCE [LARGE SCALE GENOMIC DNA]</scope>
    <source>
        <strain evidence="8 9">SRCL-318</strain>
        <strain evidence="7 10">SRMrh-85</strain>
    </source>
</reference>
<dbReference type="PRINTS" id="PR00039">
    <property type="entry name" value="HTHLYSR"/>
</dbReference>
<dbReference type="Pfam" id="PF00126">
    <property type="entry name" value="HTH_1"/>
    <property type="match status" value="1"/>
</dbReference>
<keyword evidence="4" id="KW-0804">Transcription</keyword>
<keyword evidence="2" id="KW-0805">Transcription regulation</keyword>
<dbReference type="GO" id="GO:0003677">
    <property type="term" value="F:DNA binding"/>
    <property type="evidence" value="ECO:0007669"/>
    <property type="project" value="UniProtKB-KW"/>
</dbReference>
<keyword evidence="3 7" id="KW-0238">DNA-binding</keyword>